<dbReference type="SMART" id="SM00165">
    <property type="entry name" value="UBA"/>
    <property type="match status" value="1"/>
</dbReference>
<dbReference type="CDD" id="cd14291">
    <property type="entry name" value="UBA1_NUB1_like"/>
    <property type="match status" value="1"/>
</dbReference>
<gene>
    <name evidence="2" type="ORF">PTTT1_LOCUS42399</name>
</gene>
<dbReference type="EMBL" id="OU594945">
    <property type="protein sequence ID" value="CAG9289679.1"/>
    <property type="molecule type" value="Genomic_DNA"/>
</dbReference>
<proteinExistence type="predicted"/>
<sequence length="271" mass="29823">MEHRDEALALLTAMGFEHSAARDALERCSGDVEASANFLLNGHSSFAASGASGSFEAVSSAELRNIHCPLSQYSLEAGRSSCTCIAMTNALHFLRSSNHIADLSPEFLQCSILAGNQIYLKIARSRRVEHMSAEEALDSGEFQCLELIGSVRQGIISRDDQHPLGFAVQLQECKSERFWTCVLITKTPESVVICLPPSSETEYVLIDSHPRCHLFGTEGSYARIHFSLSALVDSLKQIFPMTDLGSDVPELMAAMYNSFDLYAFQYKQILA</sequence>
<feature type="domain" description="UBA" evidence="1">
    <location>
        <begin position="2"/>
        <end position="42"/>
    </location>
</feature>
<protein>
    <recommendedName>
        <fullName evidence="1">UBA domain-containing protein</fullName>
    </recommendedName>
</protein>
<evidence type="ECO:0000259" key="1">
    <source>
        <dbReference type="PROSITE" id="PS50030"/>
    </source>
</evidence>
<dbReference type="Proteomes" id="UP000836788">
    <property type="component" value="Chromosome 4"/>
</dbReference>
<name>A0A8J9SG41_PHATR</name>
<dbReference type="PROSITE" id="PS50030">
    <property type="entry name" value="UBA"/>
    <property type="match status" value="1"/>
</dbReference>
<dbReference type="Pfam" id="PF00627">
    <property type="entry name" value="UBA"/>
    <property type="match status" value="1"/>
</dbReference>
<accession>A0A8J9SG41</accession>
<organism evidence="2">
    <name type="scientific">Phaeodactylum tricornutum</name>
    <name type="common">Diatom</name>
    <dbReference type="NCBI Taxonomy" id="2850"/>
    <lineage>
        <taxon>Eukaryota</taxon>
        <taxon>Sar</taxon>
        <taxon>Stramenopiles</taxon>
        <taxon>Ochrophyta</taxon>
        <taxon>Bacillariophyta</taxon>
        <taxon>Bacillariophyceae</taxon>
        <taxon>Bacillariophycidae</taxon>
        <taxon>Naviculales</taxon>
        <taxon>Phaeodactylaceae</taxon>
        <taxon>Phaeodactylum</taxon>
    </lineage>
</organism>
<dbReference type="AlphaFoldDB" id="A0A8J9SG41"/>
<dbReference type="SUPFAM" id="SSF46934">
    <property type="entry name" value="UBA-like"/>
    <property type="match status" value="1"/>
</dbReference>
<dbReference type="Gene3D" id="1.10.8.10">
    <property type="entry name" value="DNA helicase RuvA subunit, C-terminal domain"/>
    <property type="match status" value="1"/>
</dbReference>
<dbReference type="InterPro" id="IPR009060">
    <property type="entry name" value="UBA-like_sf"/>
</dbReference>
<reference evidence="2" key="1">
    <citation type="submission" date="2022-02" db="EMBL/GenBank/DDBJ databases">
        <authorList>
            <person name="Giguere J D."/>
        </authorList>
    </citation>
    <scope>NUCLEOTIDE SEQUENCE</scope>
    <source>
        <strain evidence="2">CCAP 1055/1</strain>
    </source>
</reference>
<evidence type="ECO:0000313" key="2">
    <source>
        <dbReference type="EMBL" id="CAG9289679.1"/>
    </source>
</evidence>
<dbReference type="InterPro" id="IPR015940">
    <property type="entry name" value="UBA"/>
</dbReference>